<dbReference type="EMBL" id="QNRX01000006">
    <property type="protein sequence ID" value="RBP66010.1"/>
    <property type="molecule type" value="Genomic_DNA"/>
</dbReference>
<evidence type="ECO:0000256" key="3">
    <source>
        <dbReference type="ARBA" id="ARBA00022741"/>
    </source>
</evidence>
<protein>
    <submittedName>
        <fullName evidence="6">Putative ABC transport system ATP-binding protein</fullName>
    </submittedName>
</protein>
<proteinExistence type="inferred from homology"/>
<dbReference type="FunFam" id="3.40.50.300:FF:000032">
    <property type="entry name" value="Export ABC transporter ATP-binding protein"/>
    <property type="match status" value="1"/>
</dbReference>
<dbReference type="GO" id="GO:0016887">
    <property type="term" value="F:ATP hydrolysis activity"/>
    <property type="evidence" value="ECO:0007669"/>
    <property type="project" value="InterPro"/>
</dbReference>
<evidence type="ECO:0000259" key="5">
    <source>
        <dbReference type="PROSITE" id="PS50893"/>
    </source>
</evidence>
<keyword evidence="2" id="KW-0813">Transport</keyword>
<dbReference type="GO" id="GO:0098796">
    <property type="term" value="C:membrane protein complex"/>
    <property type="evidence" value="ECO:0007669"/>
    <property type="project" value="UniProtKB-ARBA"/>
</dbReference>
<dbReference type="GO" id="GO:0022857">
    <property type="term" value="F:transmembrane transporter activity"/>
    <property type="evidence" value="ECO:0007669"/>
    <property type="project" value="UniProtKB-ARBA"/>
</dbReference>
<sequence length="234" mass="25455">MGSYIEFKNVKKVYNMGEVEIEALAGVNFSIEKGELVIIAGASGAGKTTILNILGGMDNLSSGEILVDEKVISKRNTTELITYRRHGVGFVFQFYNLVPNLTAKENVELATQISENPLNIDEIINAVGLEDRKNNFPAQLSGGEQQRVAIARALAKNPKLLLCDEPTGALDYKTGKSILKLLQNTCKETGMTVIIITHNLALAAIGDKVIKVKSGKVDSIVINDKPVDVEKVEW</sequence>
<dbReference type="InterPro" id="IPR017911">
    <property type="entry name" value="MacB-like_ATP-bd"/>
</dbReference>
<evidence type="ECO:0000313" key="6">
    <source>
        <dbReference type="EMBL" id="RBP66010.1"/>
    </source>
</evidence>
<comment type="similarity">
    <text evidence="1">Belongs to the ABC transporter superfamily.</text>
</comment>
<evidence type="ECO:0000256" key="4">
    <source>
        <dbReference type="ARBA" id="ARBA00022840"/>
    </source>
</evidence>
<dbReference type="InterPro" id="IPR003439">
    <property type="entry name" value="ABC_transporter-like_ATP-bd"/>
</dbReference>
<dbReference type="AlphaFoldDB" id="A0A366I974"/>
<evidence type="ECO:0000256" key="2">
    <source>
        <dbReference type="ARBA" id="ARBA00022448"/>
    </source>
</evidence>
<dbReference type="GO" id="GO:0005524">
    <property type="term" value="F:ATP binding"/>
    <property type="evidence" value="ECO:0007669"/>
    <property type="project" value="UniProtKB-KW"/>
</dbReference>
<name>A0A366I974_9FIRM</name>
<dbReference type="OrthoDB" id="9802264at2"/>
<keyword evidence="7" id="KW-1185">Reference proteome</keyword>
<comment type="caution">
    <text evidence="6">The sequence shown here is derived from an EMBL/GenBank/DDBJ whole genome shotgun (WGS) entry which is preliminary data.</text>
</comment>
<dbReference type="Gene3D" id="3.40.50.300">
    <property type="entry name" value="P-loop containing nucleotide triphosphate hydrolases"/>
    <property type="match status" value="1"/>
</dbReference>
<dbReference type="SUPFAM" id="SSF52540">
    <property type="entry name" value="P-loop containing nucleoside triphosphate hydrolases"/>
    <property type="match status" value="1"/>
</dbReference>
<dbReference type="InterPro" id="IPR017871">
    <property type="entry name" value="ABC_transporter-like_CS"/>
</dbReference>
<organism evidence="6 7">
    <name type="scientific">Alkalibaculum bacchi</name>
    <dbReference type="NCBI Taxonomy" id="645887"/>
    <lineage>
        <taxon>Bacteria</taxon>
        <taxon>Bacillati</taxon>
        <taxon>Bacillota</taxon>
        <taxon>Clostridia</taxon>
        <taxon>Eubacteriales</taxon>
        <taxon>Eubacteriaceae</taxon>
        <taxon>Alkalibaculum</taxon>
    </lineage>
</organism>
<dbReference type="Pfam" id="PF00005">
    <property type="entry name" value="ABC_tran"/>
    <property type="match status" value="1"/>
</dbReference>
<dbReference type="RefSeq" id="WP_113920337.1">
    <property type="nucleotide sequence ID" value="NZ_QNRX01000006.1"/>
</dbReference>
<dbReference type="PANTHER" id="PTHR42798">
    <property type="entry name" value="LIPOPROTEIN-RELEASING SYSTEM ATP-BINDING PROTEIN LOLD"/>
    <property type="match status" value="1"/>
</dbReference>
<evidence type="ECO:0000256" key="1">
    <source>
        <dbReference type="ARBA" id="ARBA00005417"/>
    </source>
</evidence>
<keyword evidence="4 6" id="KW-0067">ATP-binding</keyword>
<evidence type="ECO:0000313" key="7">
    <source>
        <dbReference type="Proteomes" id="UP000253490"/>
    </source>
</evidence>
<dbReference type="SMART" id="SM00382">
    <property type="entry name" value="AAA"/>
    <property type="match status" value="1"/>
</dbReference>
<dbReference type="Proteomes" id="UP000253490">
    <property type="component" value="Unassembled WGS sequence"/>
</dbReference>
<gene>
    <name evidence="6" type="ORF">DES36_106122</name>
</gene>
<dbReference type="PROSITE" id="PS50893">
    <property type="entry name" value="ABC_TRANSPORTER_2"/>
    <property type="match status" value="1"/>
</dbReference>
<feature type="domain" description="ABC transporter" evidence="5">
    <location>
        <begin position="5"/>
        <end position="234"/>
    </location>
</feature>
<reference evidence="6 7" key="1">
    <citation type="submission" date="2018-06" db="EMBL/GenBank/DDBJ databases">
        <title>Genomic Encyclopedia of Type Strains, Phase IV (KMG-IV): sequencing the most valuable type-strain genomes for metagenomic binning, comparative biology and taxonomic classification.</title>
        <authorList>
            <person name="Goeker M."/>
        </authorList>
    </citation>
    <scope>NUCLEOTIDE SEQUENCE [LARGE SCALE GENOMIC DNA]</scope>
    <source>
        <strain evidence="6 7">DSM 22112</strain>
    </source>
</reference>
<dbReference type="CDD" id="cd03255">
    <property type="entry name" value="ABC_MJ0796_LolCDE_FtsE"/>
    <property type="match status" value="1"/>
</dbReference>
<dbReference type="InterPro" id="IPR027417">
    <property type="entry name" value="P-loop_NTPase"/>
</dbReference>
<dbReference type="PANTHER" id="PTHR42798:SF2">
    <property type="entry name" value="ABC TRANSPORTER ATP-BINDING PROTEIN MG467-RELATED"/>
    <property type="match status" value="1"/>
</dbReference>
<dbReference type="InterPro" id="IPR003593">
    <property type="entry name" value="AAA+_ATPase"/>
</dbReference>
<keyword evidence="3" id="KW-0547">Nucleotide-binding</keyword>
<accession>A0A366I974</accession>
<dbReference type="PROSITE" id="PS00211">
    <property type="entry name" value="ABC_TRANSPORTER_1"/>
    <property type="match status" value="1"/>
</dbReference>